<sequence length="168" mass="17710">MYVSPAVIFLTLVQTMTGILQGMGKEKIPVTNMVAGASVKAVVSYVLTSMPALNINGAAIGTVLGYAVATVLNLKALRQYQKKGLGIISITAKPAVASIAMTLVAYFSYKLLHASIESKYVPTLVSISLAALAYVIVLVVIRGITEEELDTAPGGKKLARMLKKKGLL</sequence>
<accession>A0A645EVJ6</accession>
<dbReference type="GO" id="GO:0005886">
    <property type="term" value="C:plasma membrane"/>
    <property type="evidence" value="ECO:0007669"/>
    <property type="project" value="UniProtKB-SubCell"/>
</dbReference>
<dbReference type="AlphaFoldDB" id="A0A645EVJ6"/>
<keyword evidence="5 6" id="KW-0472">Membrane</keyword>
<reference evidence="7" key="1">
    <citation type="submission" date="2019-08" db="EMBL/GenBank/DDBJ databases">
        <authorList>
            <person name="Kucharzyk K."/>
            <person name="Murdoch R.W."/>
            <person name="Higgins S."/>
            <person name="Loffler F."/>
        </authorList>
    </citation>
    <scope>NUCLEOTIDE SEQUENCE</scope>
</reference>
<feature type="transmembrane region" description="Helical" evidence="6">
    <location>
        <begin position="53"/>
        <end position="72"/>
    </location>
</feature>
<feature type="transmembrane region" description="Helical" evidence="6">
    <location>
        <begin position="84"/>
        <end position="108"/>
    </location>
</feature>
<evidence type="ECO:0000256" key="4">
    <source>
        <dbReference type="ARBA" id="ARBA00022989"/>
    </source>
</evidence>
<evidence type="ECO:0000256" key="5">
    <source>
        <dbReference type="ARBA" id="ARBA00023136"/>
    </source>
</evidence>
<evidence type="ECO:0000256" key="2">
    <source>
        <dbReference type="ARBA" id="ARBA00022475"/>
    </source>
</evidence>
<protein>
    <submittedName>
        <fullName evidence="7">Uncharacterized protein</fullName>
    </submittedName>
</protein>
<organism evidence="7">
    <name type="scientific">bioreactor metagenome</name>
    <dbReference type="NCBI Taxonomy" id="1076179"/>
    <lineage>
        <taxon>unclassified sequences</taxon>
        <taxon>metagenomes</taxon>
        <taxon>ecological metagenomes</taxon>
    </lineage>
</organism>
<evidence type="ECO:0000256" key="1">
    <source>
        <dbReference type="ARBA" id="ARBA00004651"/>
    </source>
</evidence>
<feature type="transmembrane region" description="Helical" evidence="6">
    <location>
        <begin position="120"/>
        <end position="141"/>
    </location>
</feature>
<name>A0A645EVJ6_9ZZZZ</name>
<dbReference type="PANTHER" id="PTHR30250:SF21">
    <property type="entry name" value="LIPID II FLIPPASE MURJ"/>
    <property type="match status" value="1"/>
</dbReference>
<keyword evidence="2" id="KW-1003">Cell membrane</keyword>
<proteinExistence type="predicted"/>
<comment type="caution">
    <text evidence="7">The sequence shown here is derived from an EMBL/GenBank/DDBJ whole genome shotgun (WGS) entry which is preliminary data.</text>
</comment>
<gene>
    <name evidence="7" type="ORF">SDC9_153323</name>
</gene>
<keyword evidence="3 6" id="KW-0812">Transmembrane</keyword>
<evidence type="ECO:0000256" key="3">
    <source>
        <dbReference type="ARBA" id="ARBA00022692"/>
    </source>
</evidence>
<evidence type="ECO:0000256" key="6">
    <source>
        <dbReference type="SAM" id="Phobius"/>
    </source>
</evidence>
<comment type="subcellular location">
    <subcellularLocation>
        <location evidence="1">Cell membrane</location>
        <topology evidence="1">Multi-pass membrane protein</topology>
    </subcellularLocation>
</comment>
<dbReference type="InterPro" id="IPR050833">
    <property type="entry name" value="Poly_Biosynth_Transport"/>
</dbReference>
<feature type="transmembrane region" description="Helical" evidence="6">
    <location>
        <begin position="6"/>
        <end position="23"/>
    </location>
</feature>
<dbReference type="PANTHER" id="PTHR30250">
    <property type="entry name" value="PST FAMILY PREDICTED COLANIC ACID TRANSPORTER"/>
    <property type="match status" value="1"/>
</dbReference>
<dbReference type="EMBL" id="VSSQ01051954">
    <property type="protein sequence ID" value="MPN06068.1"/>
    <property type="molecule type" value="Genomic_DNA"/>
</dbReference>
<evidence type="ECO:0000313" key="7">
    <source>
        <dbReference type="EMBL" id="MPN06068.1"/>
    </source>
</evidence>
<keyword evidence="4 6" id="KW-1133">Transmembrane helix</keyword>